<gene>
    <name evidence="3" type="ORF">PSU4_35500</name>
</gene>
<keyword evidence="4" id="KW-1185">Reference proteome</keyword>
<name>A0A511DIG6_9PSEU</name>
<dbReference type="AlphaFoldDB" id="A0A511DIG6"/>
<dbReference type="OrthoDB" id="9784388at2"/>
<protein>
    <submittedName>
        <fullName evidence="3">Uncharacterized protein</fullName>
    </submittedName>
</protein>
<dbReference type="Proteomes" id="UP000321685">
    <property type="component" value="Unassembled WGS sequence"/>
</dbReference>
<dbReference type="InterPro" id="IPR052376">
    <property type="entry name" value="Oxidative_Scav/Glycosyltrans"/>
</dbReference>
<feature type="domain" description="C4-type zinc ribbon" evidence="1">
    <location>
        <begin position="204"/>
        <end position="238"/>
    </location>
</feature>
<dbReference type="Gene3D" id="1.10.287.1490">
    <property type="match status" value="1"/>
</dbReference>
<organism evidence="3 4">
    <name type="scientific">Pseudonocardia sulfidoxydans NBRC 16205</name>
    <dbReference type="NCBI Taxonomy" id="1223511"/>
    <lineage>
        <taxon>Bacteria</taxon>
        <taxon>Bacillati</taxon>
        <taxon>Actinomycetota</taxon>
        <taxon>Actinomycetes</taxon>
        <taxon>Pseudonocardiales</taxon>
        <taxon>Pseudonocardiaceae</taxon>
        <taxon>Pseudonocardia</taxon>
    </lineage>
</organism>
<dbReference type="RefSeq" id="WP_147109673.1">
    <property type="nucleotide sequence ID" value="NZ_BJVJ01000036.1"/>
</dbReference>
<dbReference type="Pfam" id="PF24481">
    <property type="entry name" value="CT398_CC"/>
    <property type="match status" value="1"/>
</dbReference>
<reference evidence="3 4" key="1">
    <citation type="submission" date="2019-07" db="EMBL/GenBank/DDBJ databases">
        <title>Whole genome shotgun sequence of Pseudonocardia sulfidoxydans NBRC 16205.</title>
        <authorList>
            <person name="Hosoyama A."/>
            <person name="Uohara A."/>
            <person name="Ohji S."/>
            <person name="Ichikawa N."/>
        </authorList>
    </citation>
    <scope>NUCLEOTIDE SEQUENCE [LARGE SCALE GENOMIC DNA]</scope>
    <source>
        <strain evidence="3 4">NBRC 16205</strain>
    </source>
</reference>
<dbReference type="PANTHER" id="PTHR39082">
    <property type="entry name" value="PHOSPHOLIPASE C-BETA-2-RELATED"/>
    <property type="match status" value="1"/>
</dbReference>
<evidence type="ECO:0000313" key="4">
    <source>
        <dbReference type="Proteomes" id="UP000321685"/>
    </source>
</evidence>
<dbReference type="PANTHER" id="PTHR39082:SF1">
    <property type="entry name" value="SCAVENGER RECEPTOR CLASS A MEMBER 3"/>
    <property type="match status" value="1"/>
</dbReference>
<feature type="domain" description="CT398-like coiled coil hairpin" evidence="2">
    <location>
        <begin position="14"/>
        <end position="192"/>
    </location>
</feature>
<accession>A0A511DIG6</accession>
<evidence type="ECO:0000313" key="3">
    <source>
        <dbReference type="EMBL" id="GEL24596.1"/>
    </source>
</evidence>
<dbReference type="InterPro" id="IPR056003">
    <property type="entry name" value="CT398_CC_hairpin"/>
</dbReference>
<proteinExistence type="predicted"/>
<evidence type="ECO:0000259" key="1">
    <source>
        <dbReference type="Pfam" id="PF02591"/>
    </source>
</evidence>
<comment type="caution">
    <text evidence="3">The sequence shown here is derived from an EMBL/GenBank/DDBJ whole genome shotgun (WGS) entry which is preliminary data.</text>
</comment>
<evidence type="ECO:0000259" key="2">
    <source>
        <dbReference type="Pfam" id="PF24481"/>
    </source>
</evidence>
<dbReference type="InterPro" id="IPR003743">
    <property type="entry name" value="Zf-RING_7"/>
</dbReference>
<sequence length="246" mass="26689">MKADPADQRRLLDLAEVDAELARLAHRRRTLPEDGEHATAEKAVQAAKDKLVGIETSAGDLDRDIRRIERDVEGVRARTVRDQEMLASAGVGAKQASDLQHELETLARRQGVLEDEQLEIMEQREAVGIDLDHARGELATAEETLTDVGARRDSALADITASEAGRRRARADAVASIGAADLLAAYETRLSQGRVGAGLLRERRCGACRLELDRTFIGQLRAAAADDVVHCEECGAILVRTPESGL</sequence>
<dbReference type="EMBL" id="BJVJ01000036">
    <property type="protein sequence ID" value="GEL24596.1"/>
    <property type="molecule type" value="Genomic_DNA"/>
</dbReference>
<dbReference type="Pfam" id="PF02591">
    <property type="entry name" value="Zn_ribbon_9"/>
    <property type="match status" value="1"/>
</dbReference>